<dbReference type="Gene3D" id="1.10.340.40">
    <property type="entry name" value="Nuclear abundant poly(A) RNA-bind protein 2, N-terminal domain"/>
    <property type="match status" value="1"/>
</dbReference>
<keyword evidence="7" id="KW-0539">Nucleus</keyword>
<feature type="region of interest" description="Disordered" evidence="8">
    <location>
        <begin position="300"/>
        <end position="409"/>
    </location>
</feature>
<evidence type="ECO:0000313" key="11">
    <source>
        <dbReference type="Proteomes" id="UP000294933"/>
    </source>
</evidence>
<feature type="region of interest" description="Disordered" evidence="8">
    <location>
        <begin position="81"/>
        <end position="205"/>
    </location>
</feature>
<sequence>MPFDIAIGTERAKALQDSIQQELVQRGYSADADPVMAEYITIMLINNKTPDQITTELEDLIGASEYDHSFTDWLFIEAANKAQEQPSSTAESSTSPSQSEPPAAAARDPPPHVARSGSGVYKQAISQVLPTTSSQQSQKRTASARSPSPNEKGQGASKRGRTDLPTGPRAMQHRDGPNSTAVQGGPGPGRSLLERVGGRRHNGGIVHGRDEIQARIDAVTHGQDLGAMQMNAMNGMGMGGMMPGMGGPMGMAPGMMGMGGGDGVNPLALQDMMMTQMALMAQMANSMGILNSQGQFQGPQGAGFGNMNGGFEGQGMGMGHQGQGGPPRRGGGPPTRGRGRGGSAQWVAPRSNDANGNNQHSTSNSNLPSESTSSPPKIASSSSQTSTATPATPAAQSPLSHTPPERPQSPTLCKFGLKCTNALCRWSHPSPVATAESGVVLSNEPCEAGKNCKDKDCIKAHVSPAVANPALHTAPHTAHKPDPSQSKIPCRYGLACTRISSGCPFTHPSHSSSSTPNGSGTPNSHFNQQCRFGAGCTRAACPFQHPPGRVLPSTFHRGLSATAPVVSVPTPEAGSMGTNTSVHRSVVFNRPAPKDAKSEKKKDEERKEAAEVEASVVPKETKIVEATA</sequence>
<evidence type="ECO:0000256" key="8">
    <source>
        <dbReference type="SAM" id="MobiDB-lite"/>
    </source>
</evidence>
<dbReference type="PANTHER" id="PTHR14738">
    <property type="entry name" value="ZINC FINGER CCCH DOMAIN-CONTAINING PROTEIN 14"/>
    <property type="match status" value="1"/>
</dbReference>
<keyword evidence="4" id="KW-0677">Repeat</keyword>
<reference evidence="10 11" key="1">
    <citation type="submission" date="2018-06" db="EMBL/GenBank/DDBJ databases">
        <title>A transcriptomic atlas of mushroom development highlights an independent origin of complex multicellularity.</title>
        <authorList>
            <consortium name="DOE Joint Genome Institute"/>
            <person name="Krizsan K."/>
            <person name="Almasi E."/>
            <person name="Merenyi Z."/>
            <person name="Sahu N."/>
            <person name="Viragh M."/>
            <person name="Koszo T."/>
            <person name="Mondo S."/>
            <person name="Kiss B."/>
            <person name="Balint B."/>
            <person name="Kues U."/>
            <person name="Barry K."/>
            <person name="Hegedus J.C."/>
            <person name="Henrissat B."/>
            <person name="Johnson J."/>
            <person name="Lipzen A."/>
            <person name="Ohm R."/>
            <person name="Nagy I."/>
            <person name="Pangilinan J."/>
            <person name="Yan J."/>
            <person name="Xiong Y."/>
            <person name="Grigoriev I.V."/>
            <person name="Hibbett D.S."/>
            <person name="Nagy L.G."/>
        </authorList>
    </citation>
    <scope>NUCLEOTIDE SEQUENCE [LARGE SCALE GENOMIC DNA]</scope>
    <source>
        <strain evidence="10 11">SZMC22713</strain>
    </source>
</reference>
<evidence type="ECO:0000256" key="7">
    <source>
        <dbReference type="ARBA" id="ARBA00023242"/>
    </source>
</evidence>
<feature type="compositionally biased region" description="Polar residues" evidence="8">
    <location>
        <begin position="124"/>
        <end position="151"/>
    </location>
</feature>
<dbReference type="OrthoDB" id="438553at2759"/>
<keyword evidence="11" id="KW-1185">Reference proteome</keyword>
<dbReference type="GO" id="GO:0008270">
    <property type="term" value="F:zinc ion binding"/>
    <property type="evidence" value="ECO:0007669"/>
    <property type="project" value="UniProtKB-KW"/>
</dbReference>
<evidence type="ECO:0000259" key="9">
    <source>
        <dbReference type="Pfam" id="PF21803"/>
    </source>
</evidence>
<proteinExistence type="inferred from homology"/>
<evidence type="ECO:0000256" key="5">
    <source>
        <dbReference type="ARBA" id="ARBA00022771"/>
    </source>
</evidence>
<dbReference type="GO" id="GO:0008143">
    <property type="term" value="F:poly(A) binding"/>
    <property type="evidence" value="ECO:0007669"/>
    <property type="project" value="InterPro"/>
</dbReference>
<keyword evidence="3" id="KW-0479">Metal-binding</keyword>
<evidence type="ECO:0000256" key="6">
    <source>
        <dbReference type="ARBA" id="ARBA00022833"/>
    </source>
</evidence>
<dbReference type="Gene3D" id="4.10.1000.40">
    <property type="match status" value="1"/>
</dbReference>
<comment type="similarity">
    <text evidence="2">Belongs to the ZC3H14 family.</text>
</comment>
<dbReference type="STRING" id="50990.A0A4Y7Q720"/>
<protein>
    <recommendedName>
        <fullName evidence="9">Nab2 type CCCH zinc finger 4 domain-containing protein</fullName>
    </recommendedName>
</protein>
<evidence type="ECO:0000256" key="1">
    <source>
        <dbReference type="ARBA" id="ARBA00004123"/>
    </source>
</evidence>
<dbReference type="InterPro" id="IPR043094">
    <property type="entry name" value="Nab2/ZC3H14_N_sf"/>
</dbReference>
<dbReference type="EMBL" id="ML170172">
    <property type="protein sequence ID" value="TDL23018.1"/>
    <property type="molecule type" value="Genomic_DNA"/>
</dbReference>
<dbReference type="Gene3D" id="4.10.1000.30">
    <property type="match status" value="1"/>
</dbReference>
<feature type="compositionally biased region" description="Low complexity" evidence="8">
    <location>
        <begin position="507"/>
        <end position="524"/>
    </location>
</feature>
<dbReference type="InterPro" id="IPR049017">
    <property type="entry name" value="Nab2_Znf4"/>
</dbReference>
<dbReference type="GO" id="GO:0005634">
    <property type="term" value="C:nucleus"/>
    <property type="evidence" value="ECO:0007669"/>
    <property type="project" value="UniProtKB-SubCell"/>
</dbReference>
<feature type="compositionally biased region" description="Low complexity" evidence="8">
    <location>
        <begin position="82"/>
        <end position="107"/>
    </location>
</feature>
<gene>
    <name evidence="10" type="ORF">BD410DRAFT_769425</name>
</gene>
<dbReference type="GO" id="GO:0043488">
    <property type="term" value="P:regulation of mRNA stability"/>
    <property type="evidence" value="ECO:0007669"/>
    <property type="project" value="InterPro"/>
</dbReference>
<organism evidence="10 11">
    <name type="scientific">Rickenella mellea</name>
    <dbReference type="NCBI Taxonomy" id="50990"/>
    <lineage>
        <taxon>Eukaryota</taxon>
        <taxon>Fungi</taxon>
        <taxon>Dikarya</taxon>
        <taxon>Basidiomycota</taxon>
        <taxon>Agaricomycotina</taxon>
        <taxon>Agaricomycetes</taxon>
        <taxon>Hymenochaetales</taxon>
        <taxon>Rickenellaceae</taxon>
        <taxon>Rickenella</taxon>
    </lineage>
</organism>
<dbReference type="GO" id="GO:0005737">
    <property type="term" value="C:cytoplasm"/>
    <property type="evidence" value="ECO:0007669"/>
    <property type="project" value="TreeGrafter"/>
</dbReference>
<feature type="region of interest" description="Disordered" evidence="8">
    <location>
        <begin position="507"/>
        <end position="526"/>
    </location>
</feature>
<comment type="subcellular location">
    <subcellularLocation>
        <location evidence="1">Nucleus</location>
    </subcellularLocation>
</comment>
<feature type="compositionally biased region" description="Gly residues" evidence="8">
    <location>
        <begin position="300"/>
        <end position="334"/>
    </location>
</feature>
<feature type="domain" description="Nab2 type CCCH zinc finger 4" evidence="9">
    <location>
        <begin position="440"/>
        <end position="461"/>
    </location>
</feature>
<accession>A0A4Y7Q720</accession>
<dbReference type="PANTHER" id="PTHR14738:SF29">
    <property type="entry name" value="ZINC FINGER CCCH DOMAIN-CONTAINING PROTEIN 14"/>
    <property type="match status" value="1"/>
</dbReference>
<name>A0A4Y7Q720_9AGAM</name>
<keyword evidence="5" id="KW-0863">Zinc-finger</keyword>
<dbReference type="VEuPathDB" id="FungiDB:BD410DRAFT_769425"/>
<feature type="compositionally biased region" description="Basic and acidic residues" evidence="8">
    <location>
        <begin position="619"/>
        <end position="628"/>
    </location>
</feature>
<feature type="compositionally biased region" description="Low complexity" evidence="8">
    <location>
        <begin position="361"/>
        <end position="400"/>
    </location>
</feature>
<dbReference type="InterPro" id="IPR040366">
    <property type="entry name" value="Nab2/ZC3H14"/>
</dbReference>
<dbReference type="Proteomes" id="UP000294933">
    <property type="component" value="Unassembled WGS sequence"/>
</dbReference>
<evidence type="ECO:0000256" key="4">
    <source>
        <dbReference type="ARBA" id="ARBA00022737"/>
    </source>
</evidence>
<evidence type="ECO:0000313" key="10">
    <source>
        <dbReference type="EMBL" id="TDL23018.1"/>
    </source>
</evidence>
<dbReference type="AlphaFoldDB" id="A0A4Y7Q720"/>
<dbReference type="Pfam" id="PF14608">
    <property type="entry name" value="zf-CCCH_2"/>
    <property type="match status" value="3"/>
</dbReference>
<evidence type="ECO:0000256" key="3">
    <source>
        <dbReference type="ARBA" id="ARBA00022723"/>
    </source>
</evidence>
<feature type="region of interest" description="Disordered" evidence="8">
    <location>
        <begin position="570"/>
        <end position="628"/>
    </location>
</feature>
<dbReference type="Pfam" id="PF21803">
    <property type="entry name" value="Nab2-zf4"/>
    <property type="match status" value="1"/>
</dbReference>
<feature type="compositionally biased region" description="Basic and acidic residues" evidence="8">
    <location>
        <begin position="592"/>
        <end position="610"/>
    </location>
</feature>
<evidence type="ECO:0000256" key="2">
    <source>
        <dbReference type="ARBA" id="ARBA00008423"/>
    </source>
</evidence>
<keyword evidence="6" id="KW-0862">Zinc</keyword>